<organism evidence="1 2">
    <name type="scientific">Nemania bipapillata</name>
    <dbReference type="NCBI Taxonomy" id="110536"/>
    <lineage>
        <taxon>Eukaryota</taxon>
        <taxon>Fungi</taxon>
        <taxon>Dikarya</taxon>
        <taxon>Ascomycota</taxon>
        <taxon>Pezizomycotina</taxon>
        <taxon>Sordariomycetes</taxon>
        <taxon>Xylariomycetidae</taxon>
        <taxon>Xylariales</taxon>
        <taxon>Xylariaceae</taxon>
        <taxon>Nemania</taxon>
    </lineage>
</organism>
<sequence length="820" mass="90191">MSVRATKGQHTKAFDQLENGPEPPKRRQNKKSTKKAAEKEDKHEEDEEIIRCICGATTQDDDDANEPWIACDKCGAWQHNVCVGMSVFTEDLTKDYFCEQCAPQDHKETLEAIKRGEKPWEDRRQRYEDEKKRKKGGKKGKGKRASDHKERASPSAASAKPKPSPTPDVKKEEPPAPEPQPTKGKRKSRDHSQGPAAKQRKVADNQPTPVYPKYSAPDDLPEVIQKLEGPRKQAAMAIQRSLDSAIDQAEKKKLYTLPEGSVKKSISERLAIEIERAFQDTHPNTSQNAAQLRTLVFSLKNNVELAARVLNRALPPPSFVVMTGEELATKELQRENAEMKARADKQSILITDDGPRVRRTHKGEEVVEAESFSMAVDEAPSQLRQQGIREAAEATGVGGDFDLGKVFSSVRSPSAQHQRRASTQIRSTGPGDDPDVDRLLQDDGNESPPYSPTEDIDPDVIWRGPLTMTNVADIPTVAKFVGGADLSKVKSIAWKDLIPPLLSVCGRIPEEKAVPYLCGLRYNNQIDLVITSLSPAQPNNERECKQFQAVIDYFQTKKRYGVVGERKLGNVRDTYLVPVSSGDGPIPEPMQNIGEHLIPPVREGPMLLMIFVVRDEKQAPVPTEQPRSEVQHSQSSPAWSPATPQGSFSNPNLPPPQYSQTPIPPPKIPGQPMPPVPAPPRPTPPAVASQFSAPPPPPSTTPNQDPNITAMRAAQAEGELKARQVLGHLFGSSTVTFLLPHAARMKEGEWNAVRRCLERDPRAREDLQLLSKLLTDEGNNARKSGPSPQTTTPSPSVVQTTLATATNPAPETTTAPQPKA</sequence>
<gene>
    <name evidence="1" type="ORF">ONZ43_g140</name>
</gene>
<evidence type="ECO:0000313" key="2">
    <source>
        <dbReference type="Proteomes" id="UP001153334"/>
    </source>
</evidence>
<proteinExistence type="predicted"/>
<protein>
    <submittedName>
        <fullName evidence="1">Uncharacterized protein</fullName>
    </submittedName>
</protein>
<keyword evidence="2" id="KW-1185">Reference proteome</keyword>
<dbReference type="Proteomes" id="UP001153334">
    <property type="component" value="Unassembled WGS sequence"/>
</dbReference>
<accession>A0ACC2J9P9</accession>
<reference evidence="1" key="1">
    <citation type="submission" date="2022-11" db="EMBL/GenBank/DDBJ databases">
        <title>Genome Sequence of Nemania bipapillata.</title>
        <authorList>
            <person name="Buettner E."/>
        </authorList>
    </citation>
    <scope>NUCLEOTIDE SEQUENCE</scope>
    <source>
        <strain evidence="1">CP14</strain>
    </source>
</reference>
<name>A0ACC2J9P9_9PEZI</name>
<comment type="caution">
    <text evidence="1">The sequence shown here is derived from an EMBL/GenBank/DDBJ whole genome shotgun (WGS) entry which is preliminary data.</text>
</comment>
<dbReference type="EMBL" id="JAPESX010000015">
    <property type="protein sequence ID" value="KAJ8124047.1"/>
    <property type="molecule type" value="Genomic_DNA"/>
</dbReference>
<evidence type="ECO:0000313" key="1">
    <source>
        <dbReference type="EMBL" id="KAJ8124047.1"/>
    </source>
</evidence>